<protein>
    <submittedName>
        <fullName evidence="4">3-deoxy-D-arabinoheptulosonate-7-phosphate synthase</fullName>
    </submittedName>
</protein>
<dbReference type="NCBIfam" id="NF006421">
    <property type="entry name" value="PRK08673.1"/>
    <property type="match status" value="1"/>
</dbReference>
<dbReference type="InterPro" id="IPR006218">
    <property type="entry name" value="DAHP1/KDSA"/>
</dbReference>
<dbReference type="RefSeq" id="WP_090367353.1">
    <property type="nucleotide sequence ID" value="NZ_FNEM01000017.1"/>
</dbReference>
<dbReference type="InterPro" id="IPR013785">
    <property type="entry name" value="Aldolase_TIM"/>
</dbReference>
<keyword evidence="1" id="KW-0808">Transferase</keyword>
<evidence type="ECO:0000313" key="5">
    <source>
        <dbReference type="Proteomes" id="UP000199527"/>
    </source>
</evidence>
<gene>
    <name evidence="4" type="ORF">SAMN04488540_11763</name>
</gene>
<dbReference type="Gene3D" id="3.20.20.70">
    <property type="entry name" value="Aldolase class I"/>
    <property type="match status" value="1"/>
</dbReference>
<sequence>MIIILKPHASKEEAQKLLRQIEQKGLKPLYMPGVERTVIGAIGDERVLQSLHLNSHPLVDQIKPILSSYKLVSRELYPIDTRVKIGPHAVGGETFTVIAGPCAVESQQQLDDIADYLCTHPVAGIRGGAYKPRSSPYSFQGLGEEGLKILKATSERTGLPTISEVVDANDAPLMAQYVDCLQIGARNMQNFRLLEAVGKLDKPVLLKRGMSATIEELLLAAEYIVNAGNPNVILCERGIRTFETATRNTLDLNAVAYLKQKTHLPVLVDPSHGTGVRELVIPLARAAAAVGADGIIVETHTNPAEALSDGHQNLDPQQFDDLMSSLKPFVEAAGRRL</sequence>
<evidence type="ECO:0000256" key="1">
    <source>
        <dbReference type="ARBA" id="ARBA00022679"/>
    </source>
</evidence>
<dbReference type="OrthoDB" id="9802281at2"/>
<dbReference type="Pfam" id="PF00793">
    <property type="entry name" value="DAHP_synth_1"/>
    <property type="match status" value="1"/>
</dbReference>
<dbReference type="Proteomes" id="UP000199527">
    <property type="component" value="Unassembled WGS sequence"/>
</dbReference>
<name>A0A1G8YHF9_9GAMM</name>
<dbReference type="InterPro" id="IPR006268">
    <property type="entry name" value="DAHP_syn_2"/>
</dbReference>
<organism evidence="4 5">
    <name type="scientific">Ferrimonas sediminum</name>
    <dbReference type="NCBI Taxonomy" id="718193"/>
    <lineage>
        <taxon>Bacteria</taxon>
        <taxon>Pseudomonadati</taxon>
        <taxon>Pseudomonadota</taxon>
        <taxon>Gammaproteobacteria</taxon>
        <taxon>Alteromonadales</taxon>
        <taxon>Ferrimonadaceae</taxon>
        <taxon>Ferrimonas</taxon>
    </lineage>
</organism>
<dbReference type="GO" id="GO:0016740">
    <property type="term" value="F:transferase activity"/>
    <property type="evidence" value="ECO:0007669"/>
    <property type="project" value="UniProtKB-KW"/>
</dbReference>
<evidence type="ECO:0000259" key="3">
    <source>
        <dbReference type="Pfam" id="PF18152"/>
    </source>
</evidence>
<dbReference type="GO" id="GO:0016832">
    <property type="term" value="F:aldehyde-lyase activity"/>
    <property type="evidence" value="ECO:0007669"/>
    <property type="project" value="InterPro"/>
</dbReference>
<dbReference type="PANTHER" id="PTHR43018:SF2">
    <property type="entry name" value="PHOSPHO-2-DEHYDRO-3-DEOXYHEPTONATE ALDOLASE"/>
    <property type="match status" value="1"/>
</dbReference>
<dbReference type="InterPro" id="IPR041071">
    <property type="entry name" value="DAHP_snth_FXD"/>
</dbReference>
<proteinExistence type="predicted"/>
<dbReference type="NCBIfam" id="TIGR01361">
    <property type="entry name" value="DAHP_synth_Bsub"/>
    <property type="match status" value="1"/>
</dbReference>
<evidence type="ECO:0000313" key="4">
    <source>
        <dbReference type="EMBL" id="SDK01645.1"/>
    </source>
</evidence>
<feature type="domain" description="DAHP synthase ferredoxin-like" evidence="3">
    <location>
        <begin position="1"/>
        <end position="66"/>
    </location>
</feature>
<feature type="domain" description="DAHP synthetase I/KDSA" evidence="2">
    <location>
        <begin position="91"/>
        <end position="323"/>
    </location>
</feature>
<reference evidence="5" key="1">
    <citation type="submission" date="2016-10" db="EMBL/GenBank/DDBJ databases">
        <authorList>
            <person name="Varghese N."/>
            <person name="Submissions S."/>
        </authorList>
    </citation>
    <scope>NUCLEOTIDE SEQUENCE [LARGE SCALE GENOMIC DNA]</scope>
    <source>
        <strain evidence="5">DSM 23317</strain>
    </source>
</reference>
<dbReference type="GO" id="GO:0009073">
    <property type="term" value="P:aromatic amino acid family biosynthetic process"/>
    <property type="evidence" value="ECO:0007669"/>
    <property type="project" value="InterPro"/>
</dbReference>
<accession>A0A1G8YHF9</accession>
<dbReference type="Pfam" id="PF18152">
    <property type="entry name" value="DAHP_snth_FXD"/>
    <property type="match status" value="1"/>
</dbReference>
<dbReference type="NCBIfam" id="NF009239">
    <property type="entry name" value="PRK12595.1"/>
    <property type="match status" value="1"/>
</dbReference>
<dbReference type="AlphaFoldDB" id="A0A1G8YHF9"/>
<keyword evidence="5" id="KW-1185">Reference proteome</keyword>
<dbReference type="InterPro" id="IPR052899">
    <property type="entry name" value="Class-I_DAHP_synthase"/>
</dbReference>
<dbReference type="PANTHER" id="PTHR43018">
    <property type="entry name" value="PHOSPHO-2-DEHYDRO-3-DEOXYHEPTONATE ALDOLASE"/>
    <property type="match status" value="1"/>
</dbReference>
<evidence type="ECO:0000259" key="2">
    <source>
        <dbReference type="Pfam" id="PF00793"/>
    </source>
</evidence>
<dbReference type="Gene3D" id="3.30.70.1140">
    <property type="entry name" value="Phospho-2-dehydro-3-deoxyheptonate aldolase, domain 1"/>
    <property type="match status" value="1"/>
</dbReference>
<dbReference type="SUPFAM" id="SSF51569">
    <property type="entry name" value="Aldolase"/>
    <property type="match status" value="1"/>
</dbReference>
<dbReference type="EMBL" id="FNEM01000017">
    <property type="protein sequence ID" value="SDK01645.1"/>
    <property type="molecule type" value="Genomic_DNA"/>
</dbReference>